<protein>
    <recommendedName>
        <fullName evidence="6">Carboxylic ester hydrolase</fullName>
        <ecNumber evidence="6">3.1.1.-</ecNumber>
    </recommendedName>
</protein>
<feature type="domain" description="Carboxylesterase type B" evidence="7">
    <location>
        <begin position="27"/>
        <end position="546"/>
    </location>
</feature>
<dbReference type="EMBL" id="GEZM01016945">
    <property type="protein sequence ID" value="JAV91027.1"/>
    <property type="molecule type" value="Transcribed_RNA"/>
</dbReference>
<dbReference type="GO" id="GO:0052689">
    <property type="term" value="F:carboxylic ester hydrolase activity"/>
    <property type="evidence" value="ECO:0007669"/>
    <property type="project" value="UniProtKB-KW"/>
</dbReference>
<dbReference type="PROSITE" id="PS00122">
    <property type="entry name" value="CARBOXYLESTERASE_B_1"/>
    <property type="match status" value="1"/>
</dbReference>
<keyword evidence="6" id="KW-0732">Signal</keyword>
<evidence type="ECO:0000256" key="3">
    <source>
        <dbReference type="ARBA" id="ARBA00022801"/>
    </source>
</evidence>
<evidence type="ECO:0000256" key="1">
    <source>
        <dbReference type="ARBA" id="ARBA00005964"/>
    </source>
</evidence>
<accession>A0A1Y1N5Y6</accession>
<dbReference type="InterPro" id="IPR002018">
    <property type="entry name" value="CarbesteraseB"/>
</dbReference>
<reference evidence="8" key="1">
    <citation type="journal article" date="2016" name="Sci. Rep.">
        <title>Molecular characterization of firefly nuptial gifts: a multi-omics approach sheds light on postcopulatory sexual selection.</title>
        <authorList>
            <person name="Al-Wathiqui N."/>
            <person name="Fallon T.R."/>
            <person name="South A."/>
            <person name="Weng J.K."/>
            <person name="Lewis S.M."/>
        </authorList>
    </citation>
    <scope>NUCLEOTIDE SEQUENCE</scope>
</reference>
<dbReference type="EC" id="3.1.1.-" evidence="6"/>
<evidence type="ECO:0000256" key="6">
    <source>
        <dbReference type="RuleBase" id="RU361235"/>
    </source>
</evidence>
<name>A0A1Y1N5Y6_PHOPY</name>
<keyword evidence="4" id="KW-1015">Disulfide bond</keyword>
<dbReference type="InterPro" id="IPR050309">
    <property type="entry name" value="Type-B_Carboxylest/Lipase"/>
</dbReference>
<dbReference type="InterPro" id="IPR019826">
    <property type="entry name" value="Carboxylesterase_B_AS"/>
</dbReference>
<dbReference type="AlphaFoldDB" id="A0A1Y1N5Y6"/>
<dbReference type="InterPro" id="IPR029058">
    <property type="entry name" value="AB_hydrolase_fold"/>
</dbReference>
<organism evidence="8">
    <name type="scientific">Photinus pyralis</name>
    <name type="common">Common eastern firefly</name>
    <name type="synonym">Lampyris pyralis</name>
    <dbReference type="NCBI Taxonomy" id="7054"/>
    <lineage>
        <taxon>Eukaryota</taxon>
        <taxon>Metazoa</taxon>
        <taxon>Ecdysozoa</taxon>
        <taxon>Arthropoda</taxon>
        <taxon>Hexapoda</taxon>
        <taxon>Insecta</taxon>
        <taxon>Pterygota</taxon>
        <taxon>Neoptera</taxon>
        <taxon>Endopterygota</taxon>
        <taxon>Coleoptera</taxon>
        <taxon>Polyphaga</taxon>
        <taxon>Elateriformia</taxon>
        <taxon>Elateroidea</taxon>
        <taxon>Lampyridae</taxon>
        <taxon>Lampyrinae</taxon>
        <taxon>Photinus</taxon>
    </lineage>
</organism>
<feature type="signal peptide" evidence="6">
    <location>
        <begin position="1"/>
        <end position="22"/>
    </location>
</feature>
<proteinExistence type="inferred from homology"/>
<keyword evidence="5" id="KW-0325">Glycoprotein</keyword>
<evidence type="ECO:0000256" key="2">
    <source>
        <dbReference type="ARBA" id="ARBA00022487"/>
    </source>
</evidence>
<dbReference type="CDD" id="cd00312">
    <property type="entry name" value="Esterase_lipase"/>
    <property type="match status" value="1"/>
</dbReference>
<evidence type="ECO:0000256" key="4">
    <source>
        <dbReference type="ARBA" id="ARBA00023157"/>
    </source>
</evidence>
<evidence type="ECO:0000259" key="7">
    <source>
        <dbReference type="Pfam" id="PF00135"/>
    </source>
</evidence>
<keyword evidence="3 6" id="KW-0378">Hydrolase</keyword>
<dbReference type="Pfam" id="PF00135">
    <property type="entry name" value="COesterase"/>
    <property type="match status" value="1"/>
</dbReference>
<sequence length="561" mass="63052">MSINLICSSVLFFVYFFIIANAETSNPQNSVKQGGLTGRYMRTRNGRQISAYLGIPYAKPPIGNLRFRPPVPADPWSGTLNATEPGSACAQGAVIYATPYQGDENCLFLNLYTPQLHKSERRSYAVMVYIHGGGFALDTGNGYGPDYLLDYDVILVTFNYRLSALGFMTTGDENLPANNGLKDQSLAIKWVHENVGAFGGDPKRITLFGESSGGVSVHYHMFSPLTKGLFHAAISQSGTLFSITSIVDPKALISNSKRLSEYVGCPTENHAKMVECLRSVDARNISEAVSIFAEWDSDPVMIFMPTIETNHRGAFLPEDPVNILKSGKYANVPWISGMNSEEGVYRAAYLFTREDLLRDLNQNFSRVMAITLNDKDPEFDRFGKQIRSFYFGNKAIDNSTVVNLAYLYSDIHFVSAIHLAVQLHLKYSNQPVYHYVFSHQGRNSFSELFGTPPFIYGTSHLDDLMYLFPFESSFGNTPLSQGDRHYSNLLCTMWTNFAKRCDPTPDTDIIISSRWEPVKTRNLEYLNIGGGLHTASNAYPKRIQFWERLNRIRNLNIREEL</sequence>
<comment type="similarity">
    <text evidence="1 6">Belongs to the type-B carboxylesterase/lipase family.</text>
</comment>
<evidence type="ECO:0000313" key="8">
    <source>
        <dbReference type="EMBL" id="JAV91027.1"/>
    </source>
</evidence>
<evidence type="ECO:0000256" key="5">
    <source>
        <dbReference type="ARBA" id="ARBA00023180"/>
    </source>
</evidence>
<feature type="chain" id="PRO_5011815188" description="Carboxylic ester hydrolase" evidence="6">
    <location>
        <begin position="23"/>
        <end position="561"/>
    </location>
</feature>
<dbReference type="Gene3D" id="3.40.50.1820">
    <property type="entry name" value="alpha/beta hydrolase"/>
    <property type="match status" value="1"/>
</dbReference>
<dbReference type="SUPFAM" id="SSF53474">
    <property type="entry name" value="alpha/beta-Hydrolases"/>
    <property type="match status" value="1"/>
</dbReference>
<dbReference type="PANTHER" id="PTHR11559">
    <property type="entry name" value="CARBOXYLESTERASE"/>
    <property type="match status" value="1"/>
</dbReference>
<keyword evidence="2" id="KW-0719">Serine esterase</keyword>